<organism evidence="3 4">
    <name type="scientific">Chloroflexus islandicus</name>
    <dbReference type="NCBI Taxonomy" id="1707952"/>
    <lineage>
        <taxon>Bacteria</taxon>
        <taxon>Bacillati</taxon>
        <taxon>Chloroflexota</taxon>
        <taxon>Chloroflexia</taxon>
        <taxon>Chloroflexales</taxon>
        <taxon>Chloroflexineae</taxon>
        <taxon>Chloroflexaceae</taxon>
        <taxon>Chloroflexus</taxon>
    </lineage>
</organism>
<dbReference type="InterPro" id="IPR050426">
    <property type="entry name" value="Glycosyltransferase_28"/>
</dbReference>
<feature type="domain" description="Glycosyltransferase family 28 N-terminal" evidence="1">
    <location>
        <begin position="3"/>
        <end position="72"/>
    </location>
</feature>
<evidence type="ECO:0000259" key="1">
    <source>
        <dbReference type="Pfam" id="PF03033"/>
    </source>
</evidence>
<protein>
    <submittedName>
        <fullName evidence="3">Uncharacterized protein</fullName>
    </submittedName>
</protein>
<dbReference type="PANTHER" id="PTHR48050:SF13">
    <property type="entry name" value="STEROL 3-BETA-GLUCOSYLTRANSFERASE UGT80A2"/>
    <property type="match status" value="1"/>
</dbReference>
<dbReference type="GO" id="GO:0005975">
    <property type="term" value="P:carbohydrate metabolic process"/>
    <property type="evidence" value="ECO:0007669"/>
    <property type="project" value="InterPro"/>
</dbReference>
<dbReference type="Pfam" id="PF06722">
    <property type="entry name" value="EryCIII-like_C"/>
    <property type="match status" value="1"/>
</dbReference>
<dbReference type="EMBL" id="LWQS01000049">
    <property type="protein sequence ID" value="OAN45978.1"/>
    <property type="molecule type" value="Genomic_DNA"/>
</dbReference>
<keyword evidence="4" id="KW-1185">Reference proteome</keyword>
<dbReference type="AlphaFoldDB" id="A0A178MD70"/>
<accession>A0A178MD70</accession>
<dbReference type="RefSeq" id="WP_066786573.1">
    <property type="nucleotide sequence ID" value="NZ_LWQS01000049.1"/>
</dbReference>
<dbReference type="SUPFAM" id="SSF53756">
    <property type="entry name" value="UDP-Glycosyltransferase/glycogen phosphorylase"/>
    <property type="match status" value="1"/>
</dbReference>
<dbReference type="GO" id="GO:0008194">
    <property type="term" value="F:UDP-glycosyltransferase activity"/>
    <property type="evidence" value="ECO:0007669"/>
    <property type="project" value="InterPro"/>
</dbReference>
<dbReference type="GO" id="GO:0016758">
    <property type="term" value="F:hexosyltransferase activity"/>
    <property type="evidence" value="ECO:0007669"/>
    <property type="project" value="InterPro"/>
</dbReference>
<feature type="domain" description="Erythromycin biosynthesis protein CIII-like C-terminal" evidence="2">
    <location>
        <begin position="305"/>
        <end position="399"/>
    </location>
</feature>
<dbReference type="STRING" id="1707952.A6A03_01590"/>
<dbReference type="GO" id="GO:0033072">
    <property type="term" value="P:vancomycin biosynthetic process"/>
    <property type="evidence" value="ECO:0007669"/>
    <property type="project" value="UniProtKB-ARBA"/>
</dbReference>
<dbReference type="Proteomes" id="UP000078287">
    <property type="component" value="Unassembled WGS sequence"/>
</dbReference>
<dbReference type="InterPro" id="IPR010610">
    <property type="entry name" value="EryCIII-like_C"/>
</dbReference>
<dbReference type="InterPro" id="IPR002213">
    <property type="entry name" value="UDP_glucos_trans"/>
</dbReference>
<dbReference type="Gene3D" id="3.40.50.2000">
    <property type="entry name" value="Glycogen Phosphorylase B"/>
    <property type="match status" value="2"/>
</dbReference>
<proteinExistence type="predicted"/>
<comment type="caution">
    <text evidence="3">The sequence shown here is derived from an EMBL/GenBank/DDBJ whole genome shotgun (WGS) entry which is preliminary data.</text>
</comment>
<dbReference type="Pfam" id="PF03033">
    <property type="entry name" value="Glyco_transf_28"/>
    <property type="match status" value="1"/>
</dbReference>
<name>A0A178MD70_9CHLR</name>
<dbReference type="PANTHER" id="PTHR48050">
    <property type="entry name" value="STEROL 3-BETA-GLUCOSYLTRANSFERASE"/>
    <property type="match status" value="1"/>
</dbReference>
<gene>
    <name evidence="3" type="ORF">A6A03_01590</name>
</gene>
<reference evidence="3 4" key="1">
    <citation type="submission" date="2016-04" db="EMBL/GenBank/DDBJ databases">
        <title>Chloroflexus islandicus sp. nov., a thermophilic filamentous anoxygenic phototrophic bacterium from geyser Strokkur (Iceland).</title>
        <authorList>
            <person name="Gaisin V.A."/>
            <person name="Kalashnikov A.M."/>
            <person name="Sukhacheva M.V."/>
            <person name="Grouzdev D.S."/>
            <person name="Ivanov T.M."/>
            <person name="Kuznetsov B."/>
            <person name="Gorlenko V.M."/>
        </authorList>
    </citation>
    <scope>NUCLEOTIDE SEQUENCE [LARGE SCALE GENOMIC DNA]</scope>
    <source>
        <strain evidence="4">isl-2</strain>
    </source>
</reference>
<dbReference type="FunFam" id="3.40.50.2000:FF:000009">
    <property type="entry name" value="Sterol 3-beta-glucosyltransferase UGT80A2"/>
    <property type="match status" value="1"/>
</dbReference>
<evidence type="ECO:0000313" key="4">
    <source>
        <dbReference type="Proteomes" id="UP000078287"/>
    </source>
</evidence>
<evidence type="ECO:0000313" key="3">
    <source>
        <dbReference type="EMBL" id="OAN45978.1"/>
    </source>
</evidence>
<dbReference type="InterPro" id="IPR004276">
    <property type="entry name" value="GlycoTrans_28_N"/>
</dbReference>
<evidence type="ECO:0000259" key="2">
    <source>
        <dbReference type="Pfam" id="PF06722"/>
    </source>
</evidence>
<dbReference type="CDD" id="cd03784">
    <property type="entry name" value="GT1_Gtf-like"/>
    <property type="match status" value="1"/>
</dbReference>
<sequence>MKVTLLTIGSRGDIQPFIALAQGLARAGHDVMLGGPPDFTELAARYQVPFTPIGASIQILLQDSAVKNAITGGGVLRFLRTRNTRRADLYAQLNREALALCRSADFIIYKNAVLAAFGIAQKWGIPCAEVRLQPYTPTTAFPAFFLKGRASYGRLINWLSGFVLQTVVWQILRNDVRAFWRDELQLPPLPGLWPDRMLARAGVRIFSPISQHVLPRPHDWPAHLYLTGYWFLGPPPGWTPPPEVVRFLAAGEPPVYIGFGSMPHQAPRATFDLITRALQRSGQRGIVYSGWGGLSGEVVSNRLLVIESVPHEWLFSHVKAVVHHGGAGTTATGLRAGVPNVVVPFFADQPFWGWRVAALGAGPAPLLRQRLTAERLAMAIEQAAHDPTMRARAREIGARLQAEDGIAQTIELLRVQ</sequence>
<dbReference type="OrthoDB" id="9805366at2"/>